<dbReference type="SUPFAM" id="SSF53756">
    <property type="entry name" value="UDP-Glycosyltransferase/glycogen phosphorylase"/>
    <property type="match status" value="1"/>
</dbReference>
<evidence type="ECO:0000313" key="9">
    <source>
        <dbReference type="Proteomes" id="UP000887565"/>
    </source>
</evidence>
<keyword evidence="9" id="KW-1185">Reference proteome</keyword>
<dbReference type="WBParaSite" id="nRc.2.0.1.t44813-RA">
    <property type="protein sequence ID" value="nRc.2.0.1.t44813-RA"/>
    <property type="gene ID" value="nRc.2.0.1.g44813"/>
</dbReference>
<dbReference type="EC" id="2.4.1.-" evidence="7"/>
<evidence type="ECO:0000313" key="10">
    <source>
        <dbReference type="WBParaSite" id="nRc.2.0.1.t44813-RA"/>
    </source>
</evidence>
<dbReference type="InterPro" id="IPR038577">
    <property type="entry name" value="GT10-like_C_sf"/>
</dbReference>
<dbReference type="PANTHER" id="PTHR48438">
    <property type="entry name" value="ALPHA-(1,3)-FUCOSYLTRANSFERASE C-RELATED"/>
    <property type="match status" value="1"/>
</dbReference>
<dbReference type="InterPro" id="IPR055270">
    <property type="entry name" value="Glyco_tran_10_C"/>
</dbReference>
<dbReference type="Proteomes" id="UP000887565">
    <property type="component" value="Unplaced"/>
</dbReference>
<name>A0A915L171_ROMCU</name>
<keyword evidence="4 7" id="KW-0328">Glycosyltransferase</keyword>
<keyword evidence="5 7" id="KW-0808">Transferase</keyword>
<organism evidence="9 10">
    <name type="scientific">Romanomermis culicivorax</name>
    <name type="common">Nematode worm</name>
    <dbReference type="NCBI Taxonomy" id="13658"/>
    <lineage>
        <taxon>Eukaryota</taxon>
        <taxon>Metazoa</taxon>
        <taxon>Ecdysozoa</taxon>
        <taxon>Nematoda</taxon>
        <taxon>Enoplea</taxon>
        <taxon>Dorylaimia</taxon>
        <taxon>Mermithida</taxon>
        <taxon>Mermithoidea</taxon>
        <taxon>Mermithidae</taxon>
        <taxon>Romanomermis</taxon>
    </lineage>
</organism>
<evidence type="ECO:0000256" key="7">
    <source>
        <dbReference type="RuleBase" id="RU003832"/>
    </source>
</evidence>
<dbReference type="InterPro" id="IPR001503">
    <property type="entry name" value="Glyco_trans_10"/>
</dbReference>
<evidence type="ECO:0000256" key="3">
    <source>
        <dbReference type="ARBA" id="ARBA00008919"/>
    </source>
</evidence>
<dbReference type="OMA" id="INKWWKG"/>
<comment type="pathway">
    <text evidence="2">Protein modification; protein glycosylation.</text>
</comment>
<evidence type="ECO:0000259" key="8">
    <source>
        <dbReference type="Pfam" id="PF00852"/>
    </source>
</evidence>
<keyword evidence="6 7" id="KW-0333">Golgi apparatus</keyword>
<feature type="domain" description="Fucosyltransferase C-terminal" evidence="8">
    <location>
        <begin position="32"/>
        <end position="212"/>
    </location>
</feature>
<evidence type="ECO:0000256" key="5">
    <source>
        <dbReference type="ARBA" id="ARBA00022679"/>
    </source>
</evidence>
<evidence type="ECO:0000256" key="2">
    <source>
        <dbReference type="ARBA" id="ARBA00004922"/>
    </source>
</evidence>
<dbReference type="GO" id="GO:0000139">
    <property type="term" value="C:Golgi membrane"/>
    <property type="evidence" value="ECO:0007669"/>
    <property type="project" value="UniProtKB-SubCell"/>
</dbReference>
<sequence>RDSDVFYPYNTFVKEKSFGAPQTLNSIKSIVKNKTKLVAWFVSNCQTSSRRELYVRELQKYLAVDIYGSCGDLKCQDRLKCRQMLHDDYKFYLAFENSNCKDYVTEKFTFLFEPRLYILPIVMWKKNYENYAPPRSFISIEDFESPKALAEYLLALDKNLDEYAKYFLYKNEYRIDSCRSGQKCGICRLCQMALEWKSPPDKRYIVENIDQWWNAPDVCDNGLIRRILKS</sequence>
<evidence type="ECO:0000256" key="6">
    <source>
        <dbReference type="ARBA" id="ARBA00023034"/>
    </source>
</evidence>
<dbReference type="PANTHER" id="PTHR48438:SF1">
    <property type="entry name" value="ALPHA-(1,3)-FUCOSYLTRANSFERASE C-RELATED"/>
    <property type="match status" value="1"/>
</dbReference>
<proteinExistence type="inferred from homology"/>
<evidence type="ECO:0000256" key="4">
    <source>
        <dbReference type="ARBA" id="ARBA00022676"/>
    </source>
</evidence>
<dbReference type="GO" id="GO:0008417">
    <property type="term" value="F:fucosyltransferase activity"/>
    <property type="evidence" value="ECO:0007669"/>
    <property type="project" value="InterPro"/>
</dbReference>
<dbReference type="FunFam" id="3.40.50.11660:FF:000004">
    <property type="entry name" value="Glycoprotein 3-alpha-L-fucosyltransferase A"/>
    <property type="match status" value="1"/>
</dbReference>
<dbReference type="Gene3D" id="3.40.50.11660">
    <property type="entry name" value="Glycosyl transferase family 10, C-terminal domain"/>
    <property type="match status" value="1"/>
</dbReference>
<evidence type="ECO:0000256" key="1">
    <source>
        <dbReference type="ARBA" id="ARBA00004323"/>
    </source>
</evidence>
<dbReference type="AlphaFoldDB" id="A0A915L171"/>
<comment type="subcellular location">
    <subcellularLocation>
        <location evidence="1">Golgi apparatus membrane</location>
        <topology evidence="1">Single-pass type II membrane protein</topology>
    </subcellularLocation>
    <subcellularLocation>
        <location evidence="7">Golgi apparatus</location>
        <location evidence="7">Golgi stack membrane</location>
        <topology evidence="7">Single-pass type II membrane protein</topology>
    </subcellularLocation>
</comment>
<protein>
    <recommendedName>
        <fullName evidence="7">Fucosyltransferase</fullName>
        <ecNumber evidence="7">2.4.1.-</ecNumber>
    </recommendedName>
</protein>
<dbReference type="GO" id="GO:0032580">
    <property type="term" value="C:Golgi cisterna membrane"/>
    <property type="evidence" value="ECO:0007669"/>
    <property type="project" value="UniProtKB-SubCell"/>
</dbReference>
<accession>A0A915L171</accession>
<keyword evidence="7" id="KW-0812">Transmembrane</keyword>
<keyword evidence="7" id="KW-0472">Membrane</keyword>
<comment type="similarity">
    <text evidence="3 7">Belongs to the glycosyltransferase 10 family.</text>
</comment>
<dbReference type="Pfam" id="PF00852">
    <property type="entry name" value="Glyco_transf_10"/>
    <property type="match status" value="1"/>
</dbReference>
<reference evidence="10" key="1">
    <citation type="submission" date="2022-11" db="UniProtKB">
        <authorList>
            <consortium name="WormBaseParasite"/>
        </authorList>
    </citation>
    <scope>IDENTIFICATION</scope>
</reference>